<dbReference type="STRING" id="697281.Mahau_0792"/>
<keyword evidence="12" id="KW-1185">Reference proteome</keyword>
<name>F4A1F7_MAHA5</name>
<evidence type="ECO:0000259" key="9">
    <source>
        <dbReference type="Pfam" id="PF01316"/>
    </source>
</evidence>
<gene>
    <name evidence="7" type="primary">argR</name>
    <name evidence="11" type="ordered locus">Mahau_0792</name>
</gene>
<protein>
    <recommendedName>
        <fullName evidence="7 8">Arginine repressor</fullName>
    </recommendedName>
</protein>
<dbReference type="PANTHER" id="PTHR34471">
    <property type="entry name" value="ARGININE REPRESSOR"/>
    <property type="match status" value="1"/>
</dbReference>
<evidence type="ECO:0000256" key="3">
    <source>
        <dbReference type="ARBA" id="ARBA00022490"/>
    </source>
</evidence>
<reference evidence="11 12" key="2">
    <citation type="journal article" date="2011" name="Stand. Genomic Sci.">
        <title>Complete genome sequence of Mahella australiensis type strain (50-1 BON).</title>
        <authorList>
            <person name="Sikorski J."/>
            <person name="Teshima H."/>
            <person name="Nolan M."/>
            <person name="Lucas S."/>
            <person name="Hammon N."/>
            <person name="Deshpande S."/>
            <person name="Cheng J.F."/>
            <person name="Pitluck S."/>
            <person name="Liolios K."/>
            <person name="Pagani I."/>
            <person name="Ivanova N."/>
            <person name="Huntemann M."/>
            <person name="Mavromatis K."/>
            <person name="Ovchinikova G."/>
            <person name="Pati A."/>
            <person name="Tapia R."/>
            <person name="Han C."/>
            <person name="Goodwin L."/>
            <person name="Chen A."/>
            <person name="Palaniappan K."/>
            <person name="Land M."/>
            <person name="Hauser L."/>
            <person name="Ngatchou-Djao O.D."/>
            <person name="Rohde M."/>
            <person name="Pukall R."/>
            <person name="Spring S."/>
            <person name="Abt B."/>
            <person name="Goker M."/>
            <person name="Detter J.C."/>
            <person name="Woyke T."/>
            <person name="Bristow J."/>
            <person name="Markowitz V."/>
            <person name="Hugenholtz P."/>
            <person name="Eisen J.A."/>
            <person name="Kyrpides N.C."/>
            <person name="Klenk H.P."/>
            <person name="Lapidus A."/>
        </authorList>
    </citation>
    <scope>NUCLEOTIDE SEQUENCE [LARGE SCALE GENOMIC DNA]</scope>
    <source>
        <strain evidence="12">DSM 15567 / CIP 107919 / 50-1 BON</strain>
    </source>
</reference>
<dbReference type="PRINTS" id="PR01467">
    <property type="entry name" value="ARGREPRESSOR"/>
</dbReference>
<evidence type="ECO:0000256" key="5">
    <source>
        <dbReference type="ARBA" id="ARBA00023125"/>
    </source>
</evidence>
<keyword evidence="6 7" id="KW-0804">Transcription</keyword>
<dbReference type="GO" id="GO:1900079">
    <property type="term" value="P:regulation of arginine biosynthetic process"/>
    <property type="evidence" value="ECO:0007669"/>
    <property type="project" value="UniProtKB-UniRule"/>
</dbReference>
<reference evidence="12" key="1">
    <citation type="submission" date="2010-11" db="EMBL/GenBank/DDBJ databases">
        <title>The complete genome of Mahella australiensis DSM 15567.</title>
        <authorList>
            <consortium name="US DOE Joint Genome Institute (JGI-PGF)"/>
            <person name="Lucas S."/>
            <person name="Copeland A."/>
            <person name="Lapidus A."/>
            <person name="Bruce D."/>
            <person name="Goodwin L."/>
            <person name="Pitluck S."/>
            <person name="Kyrpides N."/>
            <person name="Mavromatis K."/>
            <person name="Pagani I."/>
            <person name="Ivanova N."/>
            <person name="Teshima H."/>
            <person name="Brettin T."/>
            <person name="Detter J.C."/>
            <person name="Han C."/>
            <person name="Tapia R."/>
            <person name="Land M."/>
            <person name="Hauser L."/>
            <person name="Markowitz V."/>
            <person name="Cheng J.-F."/>
            <person name="Hugenholtz P."/>
            <person name="Woyke T."/>
            <person name="Wu D."/>
            <person name="Spring S."/>
            <person name="Pukall R."/>
            <person name="Steenblock K."/>
            <person name="Schneider S."/>
            <person name="Klenk H.-P."/>
            <person name="Eisen J.A."/>
        </authorList>
    </citation>
    <scope>NUCLEOTIDE SEQUENCE [LARGE SCALE GENOMIC DNA]</scope>
    <source>
        <strain evidence="12">DSM 15567 / CIP 107919 / 50-1 BON</strain>
    </source>
</reference>
<evidence type="ECO:0000256" key="8">
    <source>
        <dbReference type="NCBIfam" id="TIGR01529"/>
    </source>
</evidence>
<dbReference type="GO" id="GO:0006526">
    <property type="term" value="P:L-arginine biosynthetic process"/>
    <property type="evidence" value="ECO:0007669"/>
    <property type="project" value="UniProtKB-UniPathway"/>
</dbReference>
<keyword evidence="5 7" id="KW-0238">DNA-binding</keyword>
<dbReference type="HOGENOM" id="CLU_097103_3_0_9"/>
<dbReference type="GO" id="GO:0003700">
    <property type="term" value="F:DNA-binding transcription factor activity"/>
    <property type="evidence" value="ECO:0007669"/>
    <property type="project" value="UniProtKB-UniRule"/>
</dbReference>
<evidence type="ECO:0000256" key="1">
    <source>
        <dbReference type="ARBA" id="ARBA00004496"/>
    </source>
</evidence>
<feature type="domain" description="Arginine repressor C-terminal" evidence="10">
    <location>
        <begin position="79"/>
        <end position="144"/>
    </location>
</feature>
<dbReference type="Proteomes" id="UP000008457">
    <property type="component" value="Chromosome"/>
</dbReference>
<dbReference type="InterPro" id="IPR020900">
    <property type="entry name" value="Arg_repress_DNA-bd"/>
</dbReference>
<keyword evidence="3 7" id="KW-0963">Cytoplasm</keyword>
<keyword evidence="7" id="KW-0028">Amino-acid biosynthesis</keyword>
<dbReference type="NCBIfam" id="NF001680">
    <property type="entry name" value="PRK00441.1"/>
    <property type="match status" value="1"/>
</dbReference>
<comment type="pathway">
    <text evidence="7">Amino-acid biosynthesis; L-arginine biosynthesis [regulation].</text>
</comment>
<dbReference type="OrthoDB" id="9807089at2"/>
<evidence type="ECO:0000256" key="4">
    <source>
        <dbReference type="ARBA" id="ARBA00023015"/>
    </source>
</evidence>
<dbReference type="InterPro" id="IPR036388">
    <property type="entry name" value="WH-like_DNA-bd_sf"/>
</dbReference>
<comment type="similarity">
    <text evidence="2 7">Belongs to the ArgR family.</text>
</comment>
<dbReference type="GO" id="GO:0005737">
    <property type="term" value="C:cytoplasm"/>
    <property type="evidence" value="ECO:0007669"/>
    <property type="project" value="UniProtKB-SubCell"/>
</dbReference>
<dbReference type="GO" id="GO:0034618">
    <property type="term" value="F:arginine binding"/>
    <property type="evidence" value="ECO:0007669"/>
    <property type="project" value="InterPro"/>
</dbReference>
<keyword evidence="4 7" id="KW-0805">Transcription regulation</keyword>
<dbReference type="InterPro" id="IPR036251">
    <property type="entry name" value="Arg_repress_C_sf"/>
</dbReference>
<sequence length="150" mass="16651">MKIDRQSKILEIIKDKEIETQEELTDELKKAGFDVTQSTISRDIKELGLIKVLAHDGRYKYAAMDKDTVSPVDRLLRVFSEAILSIDYTGNLIVLKTLQGSAQVTAAAVDAMSWPGVLGTIAGDDTVLIIARNEKTVETLIRGFNDIRSR</sequence>
<dbReference type="Gene3D" id="1.10.10.10">
    <property type="entry name" value="Winged helix-like DNA-binding domain superfamily/Winged helix DNA-binding domain"/>
    <property type="match status" value="1"/>
</dbReference>
<comment type="function">
    <text evidence="7">Regulates arginine biosynthesis genes.</text>
</comment>
<dbReference type="AlphaFoldDB" id="F4A1F7"/>
<proteinExistence type="inferred from homology"/>
<dbReference type="Gene3D" id="3.30.1360.40">
    <property type="match status" value="1"/>
</dbReference>
<dbReference type="Pfam" id="PF02863">
    <property type="entry name" value="Arg_repressor_C"/>
    <property type="match status" value="1"/>
</dbReference>
<dbReference type="Pfam" id="PF01316">
    <property type="entry name" value="Arg_repressor"/>
    <property type="match status" value="1"/>
</dbReference>
<dbReference type="InterPro" id="IPR020899">
    <property type="entry name" value="Arg_repress_C"/>
</dbReference>
<dbReference type="RefSeq" id="WP_013780421.1">
    <property type="nucleotide sequence ID" value="NC_015520.1"/>
</dbReference>
<dbReference type="SUPFAM" id="SSF46785">
    <property type="entry name" value="Winged helix' DNA-binding domain"/>
    <property type="match status" value="1"/>
</dbReference>
<evidence type="ECO:0000256" key="7">
    <source>
        <dbReference type="HAMAP-Rule" id="MF_00173"/>
    </source>
</evidence>
<dbReference type="GO" id="GO:0003677">
    <property type="term" value="F:DNA binding"/>
    <property type="evidence" value="ECO:0007669"/>
    <property type="project" value="UniProtKB-KW"/>
</dbReference>
<dbReference type="InterPro" id="IPR036390">
    <property type="entry name" value="WH_DNA-bd_sf"/>
</dbReference>
<evidence type="ECO:0000256" key="6">
    <source>
        <dbReference type="ARBA" id="ARBA00023163"/>
    </source>
</evidence>
<dbReference type="UniPathway" id="UPA00068"/>
<dbReference type="NCBIfam" id="TIGR01529">
    <property type="entry name" value="argR_whole"/>
    <property type="match status" value="1"/>
</dbReference>
<accession>F4A1F7</accession>
<evidence type="ECO:0000256" key="2">
    <source>
        <dbReference type="ARBA" id="ARBA00008316"/>
    </source>
</evidence>
<dbReference type="InterPro" id="IPR001669">
    <property type="entry name" value="Arg_repress"/>
</dbReference>
<dbReference type="eggNOG" id="COG1438">
    <property type="taxonomic scope" value="Bacteria"/>
</dbReference>
<dbReference type="PANTHER" id="PTHR34471:SF1">
    <property type="entry name" value="ARGININE REPRESSOR"/>
    <property type="match status" value="1"/>
</dbReference>
<keyword evidence="7" id="KW-0678">Repressor</keyword>
<dbReference type="EMBL" id="CP002360">
    <property type="protein sequence ID" value="AEE95991.1"/>
    <property type="molecule type" value="Genomic_DNA"/>
</dbReference>
<organism evidence="11 12">
    <name type="scientific">Mahella australiensis (strain DSM 15567 / CIP 107919 / 50-1 BON)</name>
    <dbReference type="NCBI Taxonomy" id="697281"/>
    <lineage>
        <taxon>Bacteria</taxon>
        <taxon>Bacillati</taxon>
        <taxon>Bacillota</taxon>
        <taxon>Clostridia</taxon>
        <taxon>Thermoanaerobacterales</taxon>
        <taxon>Thermoanaerobacterales Family IV. Incertae Sedis</taxon>
        <taxon>Mahella</taxon>
    </lineage>
</organism>
<dbReference type="SUPFAM" id="SSF55252">
    <property type="entry name" value="C-terminal domain of arginine repressor"/>
    <property type="match status" value="1"/>
</dbReference>
<feature type="domain" description="Arginine repressor DNA-binding" evidence="9">
    <location>
        <begin position="2"/>
        <end position="67"/>
    </location>
</feature>
<keyword evidence="7" id="KW-0055">Arginine biosynthesis</keyword>
<evidence type="ECO:0000259" key="10">
    <source>
        <dbReference type="Pfam" id="PF02863"/>
    </source>
</evidence>
<dbReference type="KEGG" id="mas:Mahau_0792"/>
<evidence type="ECO:0000313" key="12">
    <source>
        <dbReference type="Proteomes" id="UP000008457"/>
    </source>
</evidence>
<dbReference type="HAMAP" id="MF_00173">
    <property type="entry name" value="Arg_repressor"/>
    <property type="match status" value="1"/>
</dbReference>
<evidence type="ECO:0000313" key="11">
    <source>
        <dbReference type="EMBL" id="AEE95991.1"/>
    </source>
</evidence>
<dbReference type="GO" id="GO:0051259">
    <property type="term" value="P:protein complex oligomerization"/>
    <property type="evidence" value="ECO:0007669"/>
    <property type="project" value="InterPro"/>
</dbReference>
<comment type="subcellular location">
    <subcellularLocation>
        <location evidence="1 7">Cytoplasm</location>
    </subcellularLocation>
</comment>